<evidence type="ECO:0000256" key="7">
    <source>
        <dbReference type="ARBA" id="ARBA00023098"/>
    </source>
</evidence>
<dbReference type="EMBL" id="JAWJWE010000003">
    <property type="protein sequence ID" value="KAK6640071.1"/>
    <property type="molecule type" value="Genomic_DNA"/>
</dbReference>
<dbReference type="GO" id="GO:0034625">
    <property type="term" value="P:fatty acid elongation, monounsaturated fatty acid"/>
    <property type="evidence" value="ECO:0007669"/>
    <property type="project" value="TreeGrafter"/>
</dbReference>
<name>A0AAN8PNK9_POLSC</name>
<feature type="transmembrane region" description="Helical" evidence="10">
    <location>
        <begin position="119"/>
        <end position="137"/>
    </location>
</feature>
<dbReference type="GO" id="GO:0005789">
    <property type="term" value="C:endoplasmic reticulum membrane"/>
    <property type="evidence" value="ECO:0007669"/>
    <property type="project" value="TreeGrafter"/>
</dbReference>
<dbReference type="GO" id="GO:0034626">
    <property type="term" value="P:fatty acid elongation, polyunsaturated fatty acid"/>
    <property type="evidence" value="ECO:0007669"/>
    <property type="project" value="TreeGrafter"/>
</dbReference>
<accession>A0AAN8PNK9</accession>
<evidence type="ECO:0000256" key="1">
    <source>
        <dbReference type="ARBA" id="ARBA00004141"/>
    </source>
</evidence>
<dbReference type="PANTHER" id="PTHR11157">
    <property type="entry name" value="FATTY ACID ACYL TRANSFERASE-RELATED"/>
    <property type="match status" value="1"/>
</dbReference>
<dbReference type="PANTHER" id="PTHR11157:SF164">
    <property type="entry name" value="ELONGATION OF VERY LONG CHAIN FATTY ACIDS PROTEIN"/>
    <property type="match status" value="1"/>
</dbReference>
<dbReference type="PROSITE" id="PS01188">
    <property type="entry name" value="ELO"/>
    <property type="match status" value="1"/>
</dbReference>
<comment type="caution">
    <text evidence="11">The sequence shown here is derived from an EMBL/GenBank/DDBJ whole genome shotgun (WGS) entry which is preliminary data.</text>
</comment>
<keyword evidence="4 10" id="KW-0812">Transmembrane</keyword>
<sequence length="271" mass="32095">MASIFSFVYDGWNFIFTDLTDERTRGWFMVGSPIPILLIMYTYNKVIKHIGPKYMKDRPPFQIDKLVQIYNVIQVVLCGWLTFESFRITFGPNGYYNWSCQPMDTSLSPVAVRVATLTWIYYMIKILDLLDTVFFVMRKKFNQISFLHYYHHMGILILGYMGSTYYPDGQNFIIVPLNSFVHCFMYAYYFLTNYSPAYKKKIWWKKHITQLQIAQFLLIIIQGVKTFTVPGCSYPKFPVVLMLPQLVLILWLFCDFYYNAYIKPKSNVKTS</sequence>
<dbReference type="Pfam" id="PF01151">
    <property type="entry name" value="ELO"/>
    <property type="match status" value="1"/>
</dbReference>
<keyword evidence="2 10" id="KW-0444">Lipid biosynthesis</keyword>
<evidence type="ECO:0000256" key="10">
    <source>
        <dbReference type="RuleBase" id="RU361115"/>
    </source>
</evidence>
<keyword evidence="8 10" id="KW-0472">Membrane</keyword>
<evidence type="ECO:0000256" key="4">
    <source>
        <dbReference type="ARBA" id="ARBA00022692"/>
    </source>
</evidence>
<evidence type="ECO:0000256" key="5">
    <source>
        <dbReference type="ARBA" id="ARBA00022832"/>
    </source>
</evidence>
<proteinExistence type="inferred from homology"/>
<dbReference type="AlphaFoldDB" id="A0AAN8PNK9"/>
<dbReference type="EC" id="2.3.1.199" evidence="10"/>
<dbReference type="InterPro" id="IPR030457">
    <property type="entry name" value="ELO_CS"/>
</dbReference>
<feature type="transmembrane region" description="Helical" evidence="10">
    <location>
        <begin position="211"/>
        <end position="231"/>
    </location>
</feature>
<dbReference type="GO" id="GO:0019367">
    <property type="term" value="P:fatty acid elongation, saturated fatty acid"/>
    <property type="evidence" value="ECO:0007669"/>
    <property type="project" value="TreeGrafter"/>
</dbReference>
<evidence type="ECO:0000256" key="6">
    <source>
        <dbReference type="ARBA" id="ARBA00022989"/>
    </source>
</evidence>
<reference evidence="11 12" key="1">
    <citation type="submission" date="2023-10" db="EMBL/GenBank/DDBJ databases">
        <title>Genomes of two closely related lineages of the louse Polyplax serrata with different host specificities.</title>
        <authorList>
            <person name="Martinu J."/>
            <person name="Tarabai H."/>
            <person name="Stefka J."/>
            <person name="Hypsa V."/>
        </authorList>
    </citation>
    <scope>NUCLEOTIDE SEQUENCE [LARGE SCALE GENOMIC DNA]</scope>
    <source>
        <strain evidence="11">HR10_N</strain>
    </source>
</reference>
<feature type="transmembrane region" description="Helical" evidence="10">
    <location>
        <begin position="26"/>
        <end position="44"/>
    </location>
</feature>
<comment type="subcellular location">
    <subcellularLocation>
        <location evidence="1">Membrane</location>
        <topology evidence="1">Multi-pass membrane protein</topology>
    </subcellularLocation>
</comment>
<evidence type="ECO:0000256" key="9">
    <source>
        <dbReference type="ARBA" id="ARBA00023160"/>
    </source>
</evidence>
<feature type="transmembrane region" description="Helical" evidence="10">
    <location>
        <begin position="237"/>
        <end position="258"/>
    </location>
</feature>
<feature type="transmembrane region" description="Helical" evidence="10">
    <location>
        <begin position="65"/>
        <end position="83"/>
    </location>
</feature>
<gene>
    <name evidence="11" type="ORF">RUM43_008348</name>
</gene>
<evidence type="ECO:0000256" key="2">
    <source>
        <dbReference type="ARBA" id="ARBA00022516"/>
    </source>
</evidence>
<keyword evidence="9 10" id="KW-0275">Fatty acid biosynthesis</keyword>
<dbReference type="GO" id="GO:0009922">
    <property type="term" value="F:fatty acid elongase activity"/>
    <property type="evidence" value="ECO:0007669"/>
    <property type="project" value="UniProtKB-EC"/>
</dbReference>
<dbReference type="GO" id="GO:0042761">
    <property type="term" value="P:very long-chain fatty acid biosynthetic process"/>
    <property type="evidence" value="ECO:0007669"/>
    <property type="project" value="TreeGrafter"/>
</dbReference>
<evidence type="ECO:0000256" key="8">
    <source>
        <dbReference type="ARBA" id="ARBA00023136"/>
    </source>
</evidence>
<keyword evidence="7 10" id="KW-0443">Lipid metabolism</keyword>
<organism evidence="11 12">
    <name type="scientific">Polyplax serrata</name>
    <name type="common">Common mouse louse</name>
    <dbReference type="NCBI Taxonomy" id="468196"/>
    <lineage>
        <taxon>Eukaryota</taxon>
        <taxon>Metazoa</taxon>
        <taxon>Ecdysozoa</taxon>
        <taxon>Arthropoda</taxon>
        <taxon>Hexapoda</taxon>
        <taxon>Insecta</taxon>
        <taxon>Pterygota</taxon>
        <taxon>Neoptera</taxon>
        <taxon>Paraneoptera</taxon>
        <taxon>Psocodea</taxon>
        <taxon>Troctomorpha</taxon>
        <taxon>Phthiraptera</taxon>
        <taxon>Anoplura</taxon>
        <taxon>Polyplacidae</taxon>
        <taxon>Polyplax</taxon>
    </lineage>
</organism>
<dbReference type="GO" id="GO:0030148">
    <property type="term" value="P:sphingolipid biosynthetic process"/>
    <property type="evidence" value="ECO:0007669"/>
    <property type="project" value="TreeGrafter"/>
</dbReference>
<protein>
    <recommendedName>
        <fullName evidence="10">Elongation of very long chain fatty acids protein</fullName>
        <ecNumber evidence="10">2.3.1.199</ecNumber>
    </recommendedName>
    <alternativeName>
        <fullName evidence="10">Very-long-chain 3-oxoacyl-CoA synthase</fullName>
    </alternativeName>
</protein>
<comment type="similarity">
    <text evidence="10">Belongs to the ELO family.</text>
</comment>
<feature type="transmembrane region" description="Helical" evidence="10">
    <location>
        <begin position="149"/>
        <end position="166"/>
    </location>
</feature>
<dbReference type="InterPro" id="IPR002076">
    <property type="entry name" value="ELO_fam"/>
</dbReference>
<comment type="catalytic activity">
    <reaction evidence="10">
        <text>a very-long-chain acyl-CoA + malonyl-CoA + H(+) = a very-long-chain 3-oxoacyl-CoA + CO2 + CoA</text>
        <dbReference type="Rhea" id="RHEA:32727"/>
        <dbReference type="ChEBI" id="CHEBI:15378"/>
        <dbReference type="ChEBI" id="CHEBI:16526"/>
        <dbReference type="ChEBI" id="CHEBI:57287"/>
        <dbReference type="ChEBI" id="CHEBI:57384"/>
        <dbReference type="ChEBI" id="CHEBI:90725"/>
        <dbReference type="ChEBI" id="CHEBI:90736"/>
        <dbReference type="EC" id="2.3.1.199"/>
    </reaction>
</comment>
<dbReference type="Proteomes" id="UP001372834">
    <property type="component" value="Unassembled WGS sequence"/>
</dbReference>
<evidence type="ECO:0000313" key="11">
    <source>
        <dbReference type="EMBL" id="KAK6640071.1"/>
    </source>
</evidence>
<keyword evidence="6 10" id="KW-1133">Transmembrane helix</keyword>
<evidence type="ECO:0000256" key="3">
    <source>
        <dbReference type="ARBA" id="ARBA00022679"/>
    </source>
</evidence>
<evidence type="ECO:0000313" key="12">
    <source>
        <dbReference type="Proteomes" id="UP001372834"/>
    </source>
</evidence>
<keyword evidence="5 10" id="KW-0276">Fatty acid metabolism</keyword>
<feature type="transmembrane region" description="Helical" evidence="10">
    <location>
        <begin position="172"/>
        <end position="191"/>
    </location>
</feature>
<keyword evidence="3 10" id="KW-0808">Transferase</keyword>